<gene>
    <name evidence="1" type="ORF">SHM7688_03887</name>
</gene>
<name>A0A0P1FCA1_9RHOB</name>
<sequence length="36" mass="4353">MKVAEFDVRFTFWDLAEQGPFCQWGTSKALLWHRNH</sequence>
<reference evidence="1 2" key="1">
    <citation type="submission" date="2015-09" db="EMBL/GenBank/DDBJ databases">
        <authorList>
            <consortium name="Swine Surveillance"/>
        </authorList>
    </citation>
    <scope>NUCLEOTIDE SEQUENCE [LARGE SCALE GENOMIC DNA]</scope>
    <source>
        <strain evidence="1 2">CECT 7688</strain>
    </source>
</reference>
<protein>
    <submittedName>
        <fullName evidence="1">Uncharacterized protein</fullName>
    </submittedName>
</protein>
<dbReference type="EMBL" id="CYPW01000040">
    <property type="protein sequence ID" value="CUH54416.1"/>
    <property type="molecule type" value="Genomic_DNA"/>
</dbReference>
<dbReference type="AlphaFoldDB" id="A0A0P1FCA1"/>
<dbReference type="Proteomes" id="UP000054823">
    <property type="component" value="Unassembled WGS sequence"/>
</dbReference>
<evidence type="ECO:0000313" key="1">
    <source>
        <dbReference type="EMBL" id="CUH54416.1"/>
    </source>
</evidence>
<organism evidence="1 2">
    <name type="scientific">Shimia marina</name>
    <dbReference type="NCBI Taxonomy" id="321267"/>
    <lineage>
        <taxon>Bacteria</taxon>
        <taxon>Pseudomonadati</taxon>
        <taxon>Pseudomonadota</taxon>
        <taxon>Alphaproteobacteria</taxon>
        <taxon>Rhodobacterales</taxon>
        <taxon>Roseobacteraceae</taxon>
    </lineage>
</organism>
<accession>A0A0P1FCA1</accession>
<dbReference type="STRING" id="321267.SHM7688_03887"/>
<evidence type="ECO:0000313" key="2">
    <source>
        <dbReference type="Proteomes" id="UP000054823"/>
    </source>
</evidence>
<keyword evidence="2" id="KW-1185">Reference proteome</keyword>
<proteinExistence type="predicted"/>